<evidence type="ECO:0000256" key="1">
    <source>
        <dbReference type="ARBA" id="ARBA00023015"/>
    </source>
</evidence>
<evidence type="ECO:0000256" key="2">
    <source>
        <dbReference type="ARBA" id="ARBA00023125"/>
    </source>
</evidence>
<dbReference type="Gene3D" id="1.10.10.10">
    <property type="entry name" value="Winged helix-like DNA-binding domain superfamily/Winged helix DNA-binding domain"/>
    <property type="match status" value="1"/>
</dbReference>
<keyword evidence="2" id="KW-0238">DNA-binding</keyword>
<dbReference type="EMBL" id="JBBKZU010000029">
    <property type="protein sequence ID" value="MEJ8816071.1"/>
    <property type="molecule type" value="Genomic_DNA"/>
</dbReference>
<dbReference type="RefSeq" id="WP_340361266.1">
    <property type="nucleotide sequence ID" value="NZ_JBBKZU010000029.1"/>
</dbReference>
<dbReference type="InterPro" id="IPR036390">
    <property type="entry name" value="WH_DNA-bd_sf"/>
</dbReference>
<dbReference type="InterPro" id="IPR000595">
    <property type="entry name" value="cNMP-bd_dom"/>
</dbReference>
<gene>
    <name evidence="5" type="ORF">WKW77_33795</name>
</gene>
<keyword evidence="3" id="KW-0804">Transcription</keyword>
<protein>
    <submittedName>
        <fullName evidence="5">Crp/Fnr family transcriptional regulator</fullName>
    </submittedName>
</protein>
<dbReference type="Gene3D" id="2.60.120.10">
    <property type="entry name" value="Jelly Rolls"/>
    <property type="match status" value="1"/>
</dbReference>
<keyword evidence="1" id="KW-0805">Transcription regulation</keyword>
<evidence type="ECO:0000256" key="3">
    <source>
        <dbReference type="ARBA" id="ARBA00023163"/>
    </source>
</evidence>
<accession>A0ABU8VRD2</accession>
<sequence>MAAIENHLIELLPRNDRRRLLEVCEPIQLILAEVIHEPGAATRHVYFPVDGFISLVARIDEHPGIEVGMVGREGMLGSNLVLGVEIAPLRALVQGAGAAWRVTAVDFRRELARNAPLQRVLDRYIHVSMSQLAASAACLRFHQIGPRLARWLLMSQDRAHADSFSVTHEFLAYMLGVRRVGITVAAGSLQRSGLIQYHRGTLSVLDRPGLEATACGCYAADRKSYARLL</sequence>
<dbReference type="InterPro" id="IPR018490">
    <property type="entry name" value="cNMP-bd_dom_sf"/>
</dbReference>
<dbReference type="InterPro" id="IPR036388">
    <property type="entry name" value="WH-like_DNA-bd_sf"/>
</dbReference>
<organism evidence="5 6">
    <name type="scientific">Variovorax ureilyticus</name>
    <dbReference type="NCBI Taxonomy" id="1836198"/>
    <lineage>
        <taxon>Bacteria</taxon>
        <taxon>Pseudomonadati</taxon>
        <taxon>Pseudomonadota</taxon>
        <taxon>Betaproteobacteria</taxon>
        <taxon>Burkholderiales</taxon>
        <taxon>Comamonadaceae</taxon>
        <taxon>Variovorax</taxon>
    </lineage>
</organism>
<evidence type="ECO:0000259" key="4">
    <source>
        <dbReference type="PROSITE" id="PS50042"/>
    </source>
</evidence>
<dbReference type="PANTHER" id="PTHR24567:SF74">
    <property type="entry name" value="HTH-TYPE TRANSCRIPTIONAL REGULATOR ARCR"/>
    <property type="match status" value="1"/>
</dbReference>
<comment type="caution">
    <text evidence="5">The sequence shown here is derived from an EMBL/GenBank/DDBJ whole genome shotgun (WGS) entry which is preliminary data.</text>
</comment>
<evidence type="ECO:0000313" key="5">
    <source>
        <dbReference type="EMBL" id="MEJ8816071.1"/>
    </source>
</evidence>
<dbReference type="SUPFAM" id="SSF46785">
    <property type="entry name" value="Winged helix' DNA-binding domain"/>
    <property type="match status" value="1"/>
</dbReference>
<keyword evidence="6" id="KW-1185">Reference proteome</keyword>
<feature type="domain" description="Cyclic nucleotide-binding" evidence="4">
    <location>
        <begin position="8"/>
        <end position="119"/>
    </location>
</feature>
<proteinExistence type="predicted"/>
<dbReference type="PROSITE" id="PS50042">
    <property type="entry name" value="CNMP_BINDING_3"/>
    <property type="match status" value="1"/>
</dbReference>
<dbReference type="PANTHER" id="PTHR24567">
    <property type="entry name" value="CRP FAMILY TRANSCRIPTIONAL REGULATORY PROTEIN"/>
    <property type="match status" value="1"/>
</dbReference>
<reference evidence="5 6" key="1">
    <citation type="submission" date="2024-03" db="EMBL/GenBank/DDBJ databases">
        <title>Novel species of the genus Variovorax.</title>
        <authorList>
            <person name="Liu Q."/>
            <person name="Xin Y.-H."/>
        </authorList>
    </citation>
    <scope>NUCLEOTIDE SEQUENCE [LARGE SCALE GENOMIC DNA]</scope>
    <source>
        <strain evidence="5 6">KACC 18899</strain>
    </source>
</reference>
<dbReference type="Proteomes" id="UP001365846">
    <property type="component" value="Unassembled WGS sequence"/>
</dbReference>
<dbReference type="InterPro" id="IPR014710">
    <property type="entry name" value="RmlC-like_jellyroll"/>
</dbReference>
<evidence type="ECO:0000313" key="6">
    <source>
        <dbReference type="Proteomes" id="UP001365846"/>
    </source>
</evidence>
<dbReference type="InterPro" id="IPR012318">
    <property type="entry name" value="HTH_CRP"/>
</dbReference>
<dbReference type="InterPro" id="IPR050397">
    <property type="entry name" value="Env_Response_Regulators"/>
</dbReference>
<dbReference type="SUPFAM" id="SSF51206">
    <property type="entry name" value="cAMP-binding domain-like"/>
    <property type="match status" value="1"/>
</dbReference>
<dbReference type="Pfam" id="PF13545">
    <property type="entry name" value="HTH_Crp_2"/>
    <property type="match status" value="1"/>
</dbReference>
<name>A0ABU8VRD2_9BURK</name>